<accession>R2SM79</accession>
<evidence type="ECO:0000313" key="3">
    <source>
        <dbReference type="Proteomes" id="UP000013782"/>
    </source>
</evidence>
<sequence length="137" mass="15695">MLKKVGWILFAVLTVICFFYAVFYISSNDLWANAVTAESALPVFKFQMAMVLYTFIGMLLSRSDWPFKLVIYLFIVLLVTNIYHEIPSYVFEYSLLTMLLSIFWLAVIKSAMMLLWFCVGLSLCGVLGSVFADFVYG</sequence>
<comment type="caution">
    <text evidence="2">The sequence shown here is derived from an EMBL/GenBank/DDBJ whole genome shotgun (WGS) entry which is preliminary data.</text>
</comment>
<evidence type="ECO:0000313" key="2">
    <source>
        <dbReference type="EMBL" id="EOH93941.1"/>
    </source>
</evidence>
<gene>
    <name evidence="2" type="ORF">UAU_02637</name>
</gene>
<organism evidence="2 3">
    <name type="scientific">Enterococcus pallens ATCC BAA-351</name>
    <dbReference type="NCBI Taxonomy" id="1158607"/>
    <lineage>
        <taxon>Bacteria</taxon>
        <taxon>Bacillati</taxon>
        <taxon>Bacillota</taxon>
        <taxon>Bacilli</taxon>
        <taxon>Lactobacillales</taxon>
        <taxon>Enterococcaceae</taxon>
        <taxon>Enterococcus</taxon>
    </lineage>
</organism>
<feature type="transmembrane region" description="Helical" evidence="1">
    <location>
        <begin position="90"/>
        <end position="107"/>
    </location>
</feature>
<dbReference type="RefSeq" id="WP_010757627.1">
    <property type="nucleotide sequence ID" value="NZ_ASWD01000001.1"/>
</dbReference>
<feature type="transmembrane region" description="Helical" evidence="1">
    <location>
        <begin position="114"/>
        <end position="136"/>
    </location>
</feature>
<keyword evidence="1" id="KW-1133">Transmembrane helix</keyword>
<proteinExistence type="predicted"/>
<dbReference type="Proteomes" id="UP000013782">
    <property type="component" value="Unassembled WGS sequence"/>
</dbReference>
<feature type="transmembrane region" description="Helical" evidence="1">
    <location>
        <begin position="39"/>
        <end position="60"/>
    </location>
</feature>
<keyword evidence="1" id="KW-0472">Membrane</keyword>
<keyword evidence="1" id="KW-0812">Transmembrane</keyword>
<keyword evidence="3" id="KW-1185">Reference proteome</keyword>
<protein>
    <submittedName>
        <fullName evidence="2">Uncharacterized protein</fullName>
    </submittedName>
</protein>
<feature type="transmembrane region" description="Helical" evidence="1">
    <location>
        <begin position="7"/>
        <end position="27"/>
    </location>
</feature>
<feature type="transmembrane region" description="Helical" evidence="1">
    <location>
        <begin position="67"/>
        <end position="84"/>
    </location>
</feature>
<name>R2SM79_9ENTE</name>
<reference evidence="2 3" key="1">
    <citation type="submission" date="2013-02" db="EMBL/GenBank/DDBJ databases">
        <title>The Genome Sequence of Enterococcus pallens BAA-351.</title>
        <authorList>
            <consortium name="The Broad Institute Genome Sequencing Platform"/>
            <consortium name="The Broad Institute Genome Sequencing Center for Infectious Disease"/>
            <person name="Earl A.M."/>
            <person name="Gilmore M.S."/>
            <person name="Lebreton F."/>
            <person name="Walker B."/>
            <person name="Young S.K."/>
            <person name="Zeng Q."/>
            <person name="Gargeya S."/>
            <person name="Fitzgerald M."/>
            <person name="Haas B."/>
            <person name="Abouelleil A."/>
            <person name="Alvarado L."/>
            <person name="Arachchi H.M."/>
            <person name="Berlin A.M."/>
            <person name="Chapman S.B."/>
            <person name="Dewar J."/>
            <person name="Goldberg J."/>
            <person name="Griggs A."/>
            <person name="Gujja S."/>
            <person name="Hansen M."/>
            <person name="Howarth C."/>
            <person name="Imamovic A."/>
            <person name="Larimer J."/>
            <person name="McCowan C."/>
            <person name="Murphy C."/>
            <person name="Neiman D."/>
            <person name="Pearson M."/>
            <person name="Priest M."/>
            <person name="Roberts A."/>
            <person name="Saif S."/>
            <person name="Shea T."/>
            <person name="Sisk P."/>
            <person name="Sykes S."/>
            <person name="Wortman J."/>
            <person name="Nusbaum C."/>
            <person name="Birren B."/>
        </authorList>
    </citation>
    <scope>NUCLEOTIDE SEQUENCE [LARGE SCALE GENOMIC DNA]</scope>
    <source>
        <strain evidence="2 3">ATCC BAA-351</strain>
    </source>
</reference>
<dbReference type="EMBL" id="AJAQ01000016">
    <property type="protein sequence ID" value="EOH93941.1"/>
    <property type="molecule type" value="Genomic_DNA"/>
</dbReference>
<dbReference type="HOGENOM" id="CLU_1862103_0_0_9"/>
<dbReference type="AlphaFoldDB" id="R2SM79"/>
<evidence type="ECO:0000256" key="1">
    <source>
        <dbReference type="SAM" id="Phobius"/>
    </source>
</evidence>